<protein>
    <submittedName>
        <fullName evidence="3">Uncharacterized protein</fullName>
    </submittedName>
</protein>
<dbReference type="HOGENOM" id="CLU_050199_0_0_3"/>
<sequence>MPFPFKFRQQNNQSGIGINSSSPTQSGLTPQPKTLEELEKELEAQFIPTRPHQQSSKITNNRGGLKKIKFLLILSAVFVGLPWLIVWVANQPDRVIRSAVAEKYPILLLPSYRKMEDDYKQAIASVEQAQQLVDHPTSPADLNLGEQKVKEAQKYLDALPISFLTEWPEYRSWWYDWHFNIYKFNSDREKIGQLAAKVFQEKNAQTFLSEGEKALNTAKQQYQQASTPIDKQTAIASWQAALDQLEQIPSETLAGKTSQKKLEAYKRDYQERVGLAAGNERISTLIAAARQFSRQAAVASQNPPHSVSQWEQIEGLWQEAIVRLKEIPQEDLAGYAVAQKSVAEYQANLGQIKIRKQNEADSLAALEQSQSAIQNLIASTPSDAKLLDRNRTISEIQGIINQLEKVKPGTTSYLKAQELLLFAQNKLKQLQPQ</sequence>
<dbReference type="RefSeq" id="WP_015202826.1">
    <property type="nucleotide sequence ID" value="NC_019753.1"/>
</dbReference>
<dbReference type="STRING" id="1173022.Cri9333_1824"/>
<feature type="transmembrane region" description="Helical" evidence="2">
    <location>
        <begin position="70"/>
        <end position="89"/>
    </location>
</feature>
<keyword evidence="2" id="KW-0472">Membrane</keyword>
<name>K9VYU2_9CYAN</name>
<gene>
    <name evidence="3" type="ORF">Cri9333_1824</name>
</gene>
<dbReference type="OrthoDB" id="569590at2"/>
<evidence type="ECO:0000313" key="3">
    <source>
        <dbReference type="EMBL" id="AFZ12709.1"/>
    </source>
</evidence>
<evidence type="ECO:0000256" key="1">
    <source>
        <dbReference type="SAM" id="MobiDB-lite"/>
    </source>
</evidence>
<dbReference type="AlphaFoldDB" id="K9VYU2"/>
<keyword evidence="2" id="KW-0812">Transmembrane</keyword>
<dbReference type="eggNOG" id="COG0457">
    <property type="taxonomic scope" value="Bacteria"/>
</dbReference>
<organism evidence="3 4">
    <name type="scientific">Crinalium epipsammum PCC 9333</name>
    <dbReference type="NCBI Taxonomy" id="1173022"/>
    <lineage>
        <taxon>Bacteria</taxon>
        <taxon>Bacillati</taxon>
        <taxon>Cyanobacteriota</taxon>
        <taxon>Cyanophyceae</taxon>
        <taxon>Gomontiellales</taxon>
        <taxon>Gomontiellaceae</taxon>
        <taxon>Crinalium</taxon>
    </lineage>
</organism>
<dbReference type="PATRIC" id="fig|1173022.3.peg.1972"/>
<feature type="compositionally biased region" description="Low complexity" evidence="1">
    <location>
        <begin position="9"/>
        <end position="22"/>
    </location>
</feature>
<accession>K9VYU2</accession>
<keyword evidence="4" id="KW-1185">Reference proteome</keyword>
<dbReference type="KEGG" id="cep:Cri9333_1824"/>
<feature type="compositionally biased region" description="Polar residues" evidence="1">
    <location>
        <begin position="23"/>
        <end position="32"/>
    </location>
</feature>
<dbReference type="EMBL" id="CP003620">
    <property type="protein sequence ID" value="AFZ12709.1"/>
    <property type="molecule type" value="Genomic_DNA"/>
</dbReference>
<reference evidence="3 4" key="1">
    <citation type="submission" date="2012-06" db="EMBL/GenBank/DDBJ databases">
        <title>Finished chromosome of genome of Crinalium epipsammum PCC 9333.</title>
        <authorList>
            <consortium name="US DOE Joint Genome Institute"/>
            <person name="Gugger M."/>
            <person name="Coursin T."/>
            <person name="Rippka R."/>
            <person name="Tandeau De Marsac N."/>
            <person name="Huntemann M."/>
            <person name="Wei C.-L."/>
            <person name="Han J."/>
            <person name="Detter J.C."/>
            <person name="Han C."/>
            <person name="Tapia R."/>
            <person name="Davenport K."/>
            <person name="Daligault H."/>
            <person name="Erkkila T."/>
            <person name="Gu W."/>
            <person name="Munk A.C.C."/>
            <person name="Teshima H."/>
            <person name="Xu Y."/>
            <person name="Chain P."/>
            <person name="Chen A."/>
            <person name="Krypides N."/>
            <person name="Mavromatis K."/>
            <person name="Markowitz V."/>
            <person name="Szeto E."/>
            <person name="Ivanova N."/>
            <person name="Mikhailova N."/>
            <person name="Ovchinnikova G."/>
            <person name="Pagani I."/>
            <person name="Pati A."/>
            <person name="Goodwin L."/>
            <person name="Peters L."/>
            <person name="Pitluck S."/>
            <person name="Woyke T."/>
            <person name="Kerfeld C."/>
        </authorList>
    </citation>
    <scope>NUCLEOTIDE SEQUENCE [LARGE SCALE GENOMIC DNA]</scope>
    <source>
        <strain evidence="3 4">PCC 9333</strain>
    </source>
</reference>
<keyword evidence="2" id="KW-1133">Transmembrane helix</keyword>
<proteinExistence type="predicted"/>
<evidence type="ECO:0000313" key="4">
    <source>
        <dbReference type="Proteomes" id="UP000010472"/>
    </source>
</evidence>
<dbReference type="Proteomes" id="UP000010472">
    <property type="component" value="Chromosome"/>
</dbReference>
<feature type="region of interest" description="Disordered" evidence="1">
    <location>
        <begin position="9"/>
        <end position="32"/>
    </location>
</feature>
<evidence type="ECO:0000256" key="2">
    <source>
        <dbReference type="SAM" id="Phobius"/>
    </source>
</evidence>